<dbReference type="PANTHER" id="PTHR37425:SF1">
    <property type="entry name" value="OUTER MEMBRANE PROTEIN"/>
    <property type="match status" value="1"/>
</dbReference>
<comment type="cofactor">
    <cofactor evidence="1">
        <name>Zn(2+)</name>
        <dbReference type="ChEBI" id="CHEBI:29105"/>
    </cofactor>
</comment>
<evidence type="ECO:0000256" key="10">
    <source>
        <dbReference type="ARBA" id="ARBA00093448"/>
    </source>
</evidence>
<keyword evidence="7" id="KW-0862">Zinc</keyword>
<dbReference type="CDD" id="cd14844">
    <property type="entry name" value="Zn-DD-carboxypeptidase_like"/>
    <property type="match status" value="1"/>
</dbReference>
<evidence type="ECO:0000256" key="8">
    <source>
        <dbReference type="ARBA" id="ARBA00023049"/>
    </source>
</evidence>
<name>A0ABV7K5L3_9HYPH</name>
<dbReference type="InterPro" id="IPR009045">
    <property type="entry name" value="Zn_M74/Hedgehog-like"/>
</dbReference>
<evidence type="ECO:0000256" key="1">
    <source>
        <dbReference type="ARBA" id="ARBA00001947"/>
    </source>
</evidence>
<keyword evidence="3" id="KW-0645">Protease</keyword>
<dbReference type="SUPFAM" id="SSF55166">
    <property type="entry name" value="Hedgehog/DD-peptidase"/>
    <property type="match status" value="1"/>
</dbReference>
<dbReference type="RefSeq" id="WP_378218753.1">
    <property type="nucleotide sequence ID" value="NZ_JBHRTK010000004.1"/>
</dbReference>
<keyword evidence="6" id="KW-0378">Hydrolase</keyword>
<dbReference type="PANTHER" id="PTHR37425">
    <property type="match status" value="1"/>
</dbReference>
<keyword evidence="9" id="KW-0961">Cell wall biogenesis/degradation</keyword>
<comment type="caution">
    <text evidence="12">The sequence shown here is derived from an EMBL/GenBank/DDBJ whole genome shotgun (WGS) entry which is preliminary data.</text>
</comment>
<keyword evidence="5" id="KW-0732">Signal</keyword>
<comment type="similarity">
    <text evidence="10">Belongs to the peptidase M15 family.</text>
</comment>
<evidence type="ECO:0000313" key="12">
    <source>
        <dbReference type="EMBL" id="MFC3205355.1"/>
    </source>
</evidence>
<protein>
    <recommendedName>
        <fullName evidence="11">Murein endopeptidase K</fullName>
    </recommendedName>
</protein>
<dbReference type="Gene3D" id="3.30.1380.10">
    <property type="match status" value="1"/>
</dbReference>
<sequence>MFENEETKQLSRHGWTRLPALLLALLCLGVTSAFAEMRSLRIHHLHTGEKAEIVFKRNGRYDQAGLRKINVILRDWRRNEPIKMDPRLLDLVWQAYRASGSKAYIKVVSGYRAPATNAMLRSRSKGVARKSQHMLGKAMDFFLPDVPLKKLRNIGLRMQAGGVGYYPNSGSPFIHLDVGNVRHWPGMSRRELAGLFPEGKTLHVPSDGKPLPGYAQALAAYKTRQANGSPAIALASTGGGKGKKQGLLAALFSGGEDEADDVADVARAAPVPPKAVKAAPQPKPQEAAPRPGIAIVSPEKAQRAEIPVIGEQAPVPAAKPDAPESIVASLTSVPLPAFAPSPDAAPETIPFGAADTTGPALTEKASDRPQDAAVEMADLSIPLPTRRPDSPVVVAAEEPKADDAVAALLAMNQPDDEPASLASQPVSASLPSAADRVRTMPKTGRVMARANQPAAPVVAAVPMQAGSWPLGVDRVVTGAVPRQKAPRLSANVIRTAPQHAYVAGFDTDRTPVDHQRFTGTAVNFLPVARFN</sequence>
<evidence type="ECO:0000256" key="3">
    <source>
        <dbReference type="ARBA" id="ARBA00022670"/>
    </source>
</evidence>
<gene>
    <name evidence="12" type="ORF">ACFOHJ_03955</name>
</gene>
<evidence type="ECO:0000256" key="7">
    <source>
        <dbReference type="ARBA" id="ARBA00022833"/>
    </source>
</evidence>
<proteinExistence type="inferred from homology"/>
<reference evidence="13" key="1">
    <citation type="journal article" date="2019" name="Int. J. Syst. Evol. Microbiol.">
        <title>The Global Catalogue of Microorganisms (GCM) 10K type strain sequencing project: providing services to taxonomists for standard genome sequencing and annotation.</title>
        <authorList>
            <consortium name="The Broad Institute Genomics Platform"/>
            <consortium name="The Broad Institute Genome Sequencing Center for Infectious Disease"/>
            <person name="Wu L."/>
            <person name="Ma J."/>
        </authorList>
    </citation>
    <scope>NUCLEOTIDE SEQUENCE [LARGE SCALE GENOMIC DNA]</scope>
    <source>
        <strain evidence="13">KCTC 52165</strain>
    </source>
</reference>
<evidence type="ECO:0000256" key="4">
    <source>
        <dbReference type="ARBA" id="ARBA00022723"/>
    </source>
</evidence>
<keyword evidence="13" id="KW-1185">Reference proteome</keyword>
<evidence type="ECO:0000256" key="2">
    <source>
        <dbReference type="ARBA" id="ARBA00004776"/>
    </source>
</evidence>
<dbReference type="Proteomes" id="UP001595583">
    <property type="component" value="Unassembled WGS sequence"/>
</dbReference>
<evidence type="ECO:0000313" key="13">
    <source>
        <dbReference type="Proteomes" id="UP001595583"/>
    </source>
</evidence>
<keyword evidence="4" id="KW-0479">Metal-binding</keyword>
<dbReference type="InterPro" id="IPR010275">
    <property type="entry name" value="MepK"/>
</dbReference>
<evidence type="ECO:0000256" key="6">
    <source>
        <dbReference type="ARBA" id="ARBA00022801"/>
    </source>
</evidence>
<comment type="pathway">
    <text evidence="2">Cell wall biogenesis; cell wall polysaccharide biosynthesis.</text>
</comment>
<dbReference type="Pfam" id="PF05951">
    <property type="entry name" value="Peptidase_M15_2"/>
    <property type="match status" value="1"/>
</dbReference>
<organism evidence="12 13">
    <name type="scientific">Aquamicrobium soli</name>
    <dbReference type="NCBI Taxonomy" id="1811518"/>
    <lineage>
        <taxon>Bacteria</taxon>
        <taxon>Pseudomonadati</taxon>
        <taxon>Pseudomonadota</taxon>
        <taxon>Alphaproteobacteria</taxon>
        <taxon>Hyphomicrobiales</taxon>
        <taxon>Phyllobacteriaceae</taxon>
        <taxon>Aquamicrobium</taxon>
    </lineage>
</organism>
<keyword evidence="8" id="KW-0482">Metalloprotease</keyword>
<dbReference type="EMBL" id="JBHRTK010000004">
    <property type="protein sequence ID" value="MFC3205355.1"/>
    <property type="molecule type" value="Genomic_DNA"/>
</dbReference>
<evidence type="ECO:0000256" key="11">
    <source>
        <dbReference type="ARBA" id="ARBA00093666"/>
    </source>
</evidence>
<evidence type="ECO:0000256" key="5">
    <source>
        <dbReference type="ARBA" id="ARBA00022729"/>
    </source>
</evidence>
<evidence type="ECO:0000256" key="9">
    <source>
        <dbReference type="ARBA" id="ARBA00023316"/>
    </source>
</evidence>
<accession>A0ABV7K5L3</accession>